<evidence type="ECO:0000256" key="1">
    <source>
        <dbReference type="SAM" id="Phobius"/>
    </source>
</evidence>
<reference evidence="4" key="1">
    <citation type="submission" date="2016-11" db="EMBL/GenBank/DDBJ databases">
        <authorList>
            <person name="Varghese N."/>
            <person name="Submissions S."/>
        </authorList>
    </citation>
    <scope>NUCLEOTIDE SEQUENCE [LARGE SCALE GENOMIC DNA]</scope>
    <source>
        <strain evidence="4">DSM 15292</strain>
    </source>
</reference>
<dbReference type="AlphaFoldDB" id="A0A1N6D2W0"/>
<keyword evidence="1" id="KW-1133">Transmembrane helix</keyword>
<dbReference type="STRING" id="226505.SAMN05444394_0078"/>
<keyword evidence="2" id="KW-0732">Signal</keyword>
<dbReference type="OrthoDB" id="982303at2"/>
<name>A0A1N6D2W0_9BACT</name>
<evidence type="ECO:0000313" key="3">
    <source>
        <dbReference type="EMBL" id="SIN65138.1"/>
    </source>
</evidence>
<feature type="chain" id="PRO_5012364978" evidence="2">
    <location>
        <begin position="26"/>
        <end position="137"/>
    </location>
</feature>
<keyword evidence="4" id="KW-1185">Reference proteome</keyword>
<gene>
    <name evidence="3" type="ORF">SAMN05444394_0078</name>
</gene>
<feature type="signal peptide" evidence="2">
    <location>
        <begin position="1"/>
        <end position="25"/>
    </location>
</feature>
<sequence length="137" mass="16109">MTKLITRIVLSFCILLSSGYSQLYAHEMGEGHQYVQEENFSGLENSHIAQSNSEQIPIIQIHESGKIKLDPTEIEEEDDILFSFKKYVENSNYFIAIFCTLILGFLFRFIQRRLFLSKHFYLISSYRMHLINQVFTI</sequence>
<feature type="transmembrane region" description="Helical" evidence="1">
    <location>
        <begin position="93"/>
        <end position="110"/>
    </location>
</feature>
<dbReference type="Proteomes" id="UP000185221">
    <property type="component" value="Unassembled WGS sequence"/>
</dbReference>
<keyword evidence="1" id="KW-0812">Transmembrane</keyword>
<accession>A0A1N6D2W0</accession>
<dbReference type="EMBL" id="FSRC01000001">
    <property type="protein sequence ID" value="SIN65138.1"/>
    <property type="molecule type" value="Genomic_DNA"/>
</dbReference>
<dbReference type="RefSeq" id="WP_143185774.1">
    <property type="nucleotide sequence ID" value="NZ_FSRC01000001.1"/>
</dbReference>
<evidence type="ECO:0000256" key="2">
    <source>
        <dbReference type="SAM" id="SignalP"/>
    </source>
</evidence>
<proteinExistence type="predicted"/>
<evidence type="ECO:0000313" key="4">
    <source>
        <dbReference type="Proteomes" id="UP000185221"/>
    </source>
</evidence>
<organism evidence="3 4">
    <name type="scientific">Algoriphagus halophilus</name>
    <dbReference type="NCBI Taxonomy" id="226505"/>
    <lineage>
        <taxon>Bacteria</taxon>
        <taxon>Pseudomonadati</taxon>
        <taxon>Bacteroidota</taxon>
        <taxon>Cytophagia</taxon>
        <taxon>Cytophagales</taxon>
        <taxon>Cyclobacteriaceae</taxon>
        <taxon>Algoriphagus</taxon>
    </lineage>
</organism>
<protein>
    <submittedName>
        <fullName evidence="3">Uncharacterized protein</fullName>
    </submittedName>
</protein>
<keyword evidence="1" id="KW-0472">Membrane</keyword>